<dbReference type="PROSITE" id="PS51257">
    <property type="entry name" value="PROKAR_LIPOPROTEIN"/>
    <property type="match status" value="1"/>
</dbReference>
<name>A0A2N5ZAK9_MUIH1</name>
<dbReference type="InterPro" id="IPR050964">
    <property type="entry name" value="Striated_Muscle_Regulatory"/>
</dbReference>
<dbReference type="PANTHER" id="PTHR13817">
    <property type="entry name" value="TITIN"/>
    <property type="match status" value="1"/>
</dbReference>
<evidence type="ECO:0000259" key="2">
    <source>
        <dbReference type="PROSITE" id="PS50853"/>
    </source>
</evidence>
<keyword evidence="1" id="KW-0677">Repeat</keyword>
<dbReference type="InterPro" id="IPR013783">
    <property type="entry name" value="Ig-like_fold"/>
</dbReference>
<dbReference type="PROSITE" id="PS50853">
    <property type="entry name" value="FN3"/>
    <property type="match status" value="1"/>
</dbReference>
<evidence type="ECO:0000313" key="4">
    <source>
        <dbReference type="Proteomes" id="UP000234857"/>
    </source>
</evidence>
<sequence>MSKKHFLVFLGAIFILLVVIGCGGKESGVAGIAMYDDGEAPAIPQGLQVQSVYLFTNPTLDYNEKRYKTILRWNKVSTNIKGASKDNVIGYKIYRNDTTKPLGIVDKDTLIYEDNSTDLKEGKTYAYYVAAFDSLLRETRSDAERIRIAPTTAAGHMPDRPLNVVLVRESNNSVTLVWDEPENISDIQTNNDAIDSYIVYKKIGETGSYEIVARVSADAFFFNDPTVVESTRYYYKVRAVTESGLLGLESEEKSIVIQYDANDDGYPPAAPQWPSSSAITEITYEGNANARKLTWNAPPYNDNGTTGQESAGDVLGYKIYRSVDSSSTVDNSSFNPSQVPYSLIAIVNNQTNWTDSSNLDSSGNAIDYYYRVAAFDYSGNTGDMTQPMKLNGTVLPVPTNFQATIDNTDYVQLSWDTVGGSYTYNIYESRNGNTYKLLQGNHSGTSYQPRKLTDDKNYYYKIASYNSTTAMESNKTYFIRLSKFDSTAGGTNVVQMEGESLISAVQIRNVLDATGNWSNSWGNLSSNQYQLRSNSLSASGNSIQVLEFDSHGASEGYTYSNNYWWNTDGTSIVSGTATGALSYNTDRAYMDQFRVMWMPETTGKYTIKVDYVQTNTSGIYWVLLRNQAGVLGQGFELNGYSTTNYADYFEWPSITVQQFDPVYLVFSAARYGNTIQTTHKIFIDKITITRID</sequence>
<proteinExistence type="predicted"/>
<accession>A0A2N5ZAK9</accession>
<dbReference type="InterPro" id="IPR003961">
    <property type="entry name" value="FN3_dom"/>
</dbReference>
<evidence type="ECO:0000256" key="1">
    <source>
        <dbReference type="ARBA" id="ARBA00022737"/>
    </source>
</evidence>
<organism evidence="3 4">
    <name type="scientific">Muiribacterium halophilum</name>
    <dbReference type="NCBI Taxonomy" id="2053465"/>
    <lineage>
        <taxon>Bacteria</taxon>
        <taxon>Candidatus Muiribacteriota</taxon>
        <taxon>Candidatus Muiribacteriia</taxon>
        <taxon>Candidatus Muiribacteriales</taxon>
        <taxon>Candidatus Muiribacteriaceae</taxon>
        <taxon>Candidatus Muiribacterium</taxon>
    </lineage>
</organism>
<comment type="caution">
    <text evidence="3">The sequence shown here is derived from an EMBL/GenBank/DDBJ whole genome shotgun (WGS) entry which is preliminary data.</text>
</comment>
<evidence type="ECO:0000313" key="3">
    <source>
        <dbReference type="EMBL" id="PLX15722.1"/>
    </source>
</evidence>
<dbReference type="CDD" id="cd00063">
    <property type="entry name" value="FN3"/>
    <property type="match status" value="1"/>
</dbReference>
<dbReference type="SMART" id="SM00060">
    <property type="entry name" value="FN3"/>
    <property type="match status" value="2"/>
</dbReference>
<dbReference type="Gene3D" id="2.60.40.10">
    <property type="entry name" value="Immunoglobulins"/>
    <property type="match status" value="4"/>
</dbReference>
<protein>
    <recommendedName>
        <fullName evidence="2">Fibronectin type-III domain-containing protein</fullName>
    </recommendedName>
</protein>
<dbReference type="AlphaFoldDB" id="A0A2N5ZAK9"/>
<dbReference type="EMBL" id="PKTG01000130">
    <property type="protein sequence ID" value="PLX15722.1"/>
    <property type="molecule type" value="Genomic_DNA"/>
</dbReference>
<dbReference type="Proteomes" id="UP000234857">
    <property type="component" value="Unassembled WGS sequence"/>
</dbReference>
<dbReference type="InterPro" id="IPR036116">
    <property type="entry name" value="FN3_sf"/>
</dbReference>
<gene>
    <name evidence="3" type="ORF">C0601_12140</name>
</gene>
<dbReference type="SUPFAM" id="SSF49265">
    <property type="entry name" value="Fibronectin type III"/>
    <property type="match status" value="2"/>
</dbReference>
<dbReference type="PANTHER" id="PTHR13817:SF151">
    <property type="entry name" value="TITIN"/>
    <property type="match status" value="1"/>
</dbReference>
<feature type="domain" description="Fibronectin type-III" evidence="2">
    <location>
        <begin position="160"/>
        <end position="260"/>
    </location>
</feature>
<reference evidence="3 4" key="1">
    <citation type="submission" date="2017-11" db="EMBL/GenBank/DDBJ databases">
        <title>Genome-resolved metagenomics identifies genetic mobility, metabolic interactions, and unexpected diversity in perchlorate-reducing communities.</title>
        <authorList>
            <person name="Barnum T.P."/>
            <person name="Figueroa I.A."/>
            <person name="Carlstrom C.I."/>
            <person name="Lucas L.N."/>
            <person name="Engelbrektson A.L."/>
            <person name="Coates J.D."/>
        </authorList>
    </citation>
    <scope>NUCLEOTIDE SEQUENCE [LARGE SCALE GENOMIC DNA]</scope>
    <source>
        <strain evidence="3">BM706</strain>
    </source>
</reference>